<dbReference type="EMBL" id="JYJG01000093">
    <property type="protein sequence ID" value="KJK49048.1"/>
    <property type="molecule type" value="Genomic_DNA"/>
</dbReference>
<evidence type="ECO:0000256" key="4">
    <source>
        <dbReference type="ARBA" id="ARBA00023163"/>
    </source>
</evidence>
<dbReference type="SUPFAM" id="SSF48498">
    <property type="entry name" value="Tetracyclin repressor-like, C-terminal domain"/>
    <property type="match status" value="1"/>
</dbReference>
<accession>A0A0F0H618</accession>
<evidence type="ECO:0000256" key="1">
    <source>
        <dbReference type="ARBA" id="ARBA00022491"/>
    </source>
</evidence>
<dbReference type="InterPro" id="IPR001647">
    <property type="entry name" value="HTH_TetR"/>
</dbReference>
<dbReference type="GO" id="GO:0045892">
    <property type="term" value="P:negative regulation of DNA-templated transcription"/>
    <property type="evidence" value="ECO:0007669"/>
    <property type="project" value="InterPro"/>
</dbReference>
<dbReference type="InterPro" id="IPR004111">
    <property type="entry name" value="Repressor_TetR_C"/>
</dbReference>
<dbReference type="Pfam" id="PF02909">
    <property type="entry name" value="TetR_C_1"/>
    <property type="match status" value="1"/>
</dbReference>
<feature type="DNA-binding region" description="H-T-H motif" evidence="5">
    <location>
        <begin position="47"/>
        <end position="66"/>
    </location>
</feature>
<gene>
    <name evidence="7" type="ORF">UK23_15075</name>
</gene>
<keyword evidence="3 5" id="KW-0238">DNA-binding</keyword>
<keyword evidence="1" id="KW-0678">Repressor</keyword>
<evidence type="ECO:0000256" key="3">
    <source>
        <dbReference type="ARBA" id="ARBA00023125"/>
    </source>
</evidence>
<organism evidence="7 8">
    <name type="scientific">Lentzea aerocolonigenes</name>
    <name type="common">Lechevalieria aerocolonigenes</name>
    <name type="synonym">Saccharothrix aerocolonigenes</name>
    <dbReference type="NCBI Taxonomy" id="68170"/>
    <lineage>
        <taxon>Bacteria</taxon>
        <taxon>Bacillati</taxon>
        <taxon>Actinomycetota</taxon>
        <taxon>Actinomycetes</taxon>
        <taxon>Pseudonocardiales</taxon>
        <taxon>Pseudonocardiaceae</taxon>
        <taxon>Lentzea</taxon>
    </lineage>
</organism>
<evidence type="ECO:0000256" key="5">
    <source>
        <dbReference type="PROSITE-ProRule" id="PRU00335"/>
    </source>
</evidence>
<dbReference type="STRING" id="68170.GCA_000974445_03836"/>
<dbReference type="Proteomes" id="UP000033393">
    <property type="component" value="Unassembled WGS sequence"/>
</dbReference>
<dbReference type="InterPro" id="IPR003012">
    <property type="entry name" value="Tet_transcr_reg_TetR"/>
</dbReference>
<dbReference type="PRINTS" id="PR00400">
    <property type="entry name" value="TETREPRESSOR"/>
</dbReference>
<keyword evidence="2" id="KW-0805">Transcription regulation</keyword>
<dbReference type="Pfam" id="PF00440">
    <property type="entry name" value="TetR_N"/>
    <property type="match status" value="1"/>
</dbReference>
<proteinExistence type="predicted"/>
<feature type="domain" description="HTH tetR-type" evidence="6">
    <location>
        <begin position="24"/>
        <end position="84"/>
    </location>
</feature>
<sequence length="233" mass="25563">MLRIDAVDSVFFSKPRPGSGQPLGLSREAIVRKAMEMLDAHGMQKLSMRKLAAELGAAPMSLYWHVPTKDALIELCLDEIYGEFPLPAPDADWEPALREMMHSLRHLALKHPWWVRGIGEFNSIGPNAVAMADSMLEPMLRAGLSTAAAAQSVSTVSSFVTGFALAEANFAARGGMDEPPPDLGKIADLYREKHPRYVEMLNDPAVWMLEGQFEFGLDCVIDGIKARVAALRS</sequence>
<reference evidence="7 8" key="1">
    <citation type="submission" date="2015-02" db="EMBL/GenBank/DDBJ databases">
        <authorList>
            <person name="Ju K.-S."/>
            <person name="Doroghazi J.R."/>
            <person name="Metcalf W."/>
        </authorList>
    </citation>
    <scope>NUCLEOTIDE SEQUENCE [LARGE SCALE GENOMIC DNA]</scope>
    <source>
        <strain evidence="7 8">NRRL B-16140</strain>
    </source>
</reference>
<dbReference type="InterPro" id="IPR050109">
    <property type="entry name" value="HTH-type_TetR-like_transc_reg"/>
</dbReference>
<dbReference type="PROSITE" id="PS50977">
    <property type="entry name" value="HTH_TETR_2"/>
    <property type="match status" value="1"/>
</dbReference>
<name>A0A0F0H618_LENAE</name>
<dbReference type="Gene3D" id="1.10.357.10">
    <property type="entry name" value="Tetracycline Repressor, domain 2"/>
    <property type="match status" value="1"/>
</dbReference>
<evidence type="ECO:0000313" key="8">
    <source>
        <dbReference type="Proteomes" id="UP000033393"/>
    </source>
</evidence>
<protein>
    <recommendedName>
        <fullName evidence="6">HTH tetR-type domain-containing protein</fullName>
    </recommendedName>
</protein>
<dbReference type="SUPFAM" id="SSF46689">
    <property type="entry name" value="Homeodomain-like"/>
    <property type="match status" value="1"/>
</dbReference>
<dbReference type="PANTHER" id="PTHR30055">
    <property type="entry name" value="HTH-TYPE TRANSCRIPTIONAL REGULATOR RUTR"/>
    <property type="match status" value="1"/>
</dbReference>
<evidence type="ECO:0000256" key="2">
    <source>
        <dbReference type="ARBA" id="ARBA00023015"/>
    </source>
</evidence>
<dbReference type="GO" id="GO:0000976">
    <property type="term" value="F:transcription cis-regulatory region binding"/>
    <property type="evidence" value="ECO:0007669"/>
    <property type="project" value="TreeGrafter"/>
</dbReference>
<evidence type="ECO:0000313" key="7">
    <source>
        <dbReference type="EMBL" id="KJK49048.1"/>
    </source>
</evidence>
<evidence type="ECO:0000259" key="6">
    <source>
        <dbReference type="PROSITE" id="PS50977"/>
    </source>
</evidence>
<dbReference type="InterPro" id="IPR009057">
    <property type="entry name" value="Homeodomain-like_sf"/>
</dbReference>
<dbReference type="PANTHER" id="PTHR30055:SF151">
    <property type="entry name" value="TRANSCRIPTIONAL REGULATORY PROTEIN"/>
    <property type="match status" value="1"/>
</dbReference>
<dbReference type="InterPro" id="IPR036271">
    <property type="entry name" value="Tet_transcr_reg_TetR-rel_C_sf"/>
</dbReference>
<keyword evidence="4" id="KW-0804">Transcription</keyword>
<dbReference type="GO" id="GO:0003700">
    <property type="term" value="F:DNA-binding transcription factor activity"/>
    <property type="evidence" value="ECO:0007669"/>
    <property type="project" value="TreeGrafter"/>
</dbReference>
<dbReference type="AlphaFoldDB" id="A0A0F0H618"/>
<comment type="caution">
    <text evidence="7">The sequence shown here is derived from an EMBL/GenBank/DDBJ whole genome shotgun (WGS) entry which is preliminary data.</text>
</comment>
<dbReference type="GO" id="GO:0046677">
    <property type="term" value="P:response to antibiotic"/>
    <property type="evidence" value="ECO:0007669"/>
    <property type="project" value="InterPro"/>
</dbReference>
<keyword evidence="8" id="KW-1185">Reference proteome</keyword>
<dbReference type="PATRIC" id="fig|68170.10.peg.3320"/>